<keyword evidence="2" id="KW-1185">Reference proteome</keyword>
<name>A0ACB8DQ34_DERSI</name>
<gene>
    <name evidence="1" type="ORF">HPB49_016562</name>
</gene>
<proteinExistence type="predicted"/>
<accession>A0ACB8DQ34</accession>
<evidence type="ECO:0000313" key="1">
    <source>
        <dbReference type="EMBL" id="KAH7974553.1"/>
    </source>
</evidence>
<reference evidence="1" key="1">
    <citation type="submission" date="2020-05" db="EMBL/GenBank/DDBJ databases">
        <title>Large-scale comparative analyses of tick genomes elucidate their genetic diversity and vector capacities.</title>
        <authorList>
            <person name="Jia N."/>
            <person name="Wang J."/>
            <person name="Shi W."/>
            <person name="Du L."/>
            <person name="Sun Y."/>
            <person name="Zhan W."/>
            <person name="Jiang J."/>
            <person name="Wang Q."/>
            <person name="Zhang B."/>
            <person name="Ji P."/>
            <person name="Sakyi L.B."/>
            <person name="Cui X."/>
            <person name="Yuan T."/>
            <person name="Jiang B."/>
            <person name="Yang W."/>
            <person name="Lam T.T.-Y."/>
            <person name="Chang Q."/>
            <person name="Ding S."/>
            <person name="Wang X."/>
            <person name="Zhu J."/>
            <person name="Ruan X."/>
            <person name="Zhao L."/>
            <person name="Wei J."/>
            <person name="Que T."/>
            <person name="Du C."/>
            <person name="Cheng J."/>
            <person name="Dai P."/>
            <person name="Han X."/>
            <person name="Huang E."/>
            <person name="Gao Y."/>
            <person name="Liu J."/>
            <person name="Shao H."/>
            <person name="Ye R."/>
            <person name="Li L."/>
            <person name="Wei W."/>
            <person name="Wang X."/>
            <person name="Wang C."/>
            <person name="Yang T."/>
            <person name="Huo Q."/>
            <person name="Li W."/>
            <person name="Guo W."/>
            <person name="Chen H."/>
            <person name="Zhou L."/>
            <person name="Ni X."/>
            <person name="Tian J."/>
            <person name="Zhou Y."/>
            <person name="Sheng Y."/>
            <person name="Liu T."/>
            <person name="Pan Y."/>
            <person name="Xia L."/>
            <person name="Li J."/>
            <person name="Zhao F."/>
            <person name="Cao W."/>
        </authorList>
    </citation>
    <scope>NUCLEOTIDE SEQUENCE</scope>
    <source>
        <strain evidence="1">Dsil-2018</strain>
    </source>
</reference>
<comment type="caution">
    <text evidence="1">The sequence shown here is derived from an EMBL/GenBank/DDBJ whole genome shotgun (WGS) entry which is preliminary data.</text>
</comment>
<sequence length="142" mass="16021">MLETLSLCLVVGGIYMLLLLIIVQGWLLVWQSFLSRFDLLQELLGEDLATGLLGGSDAARLHRNQQLPQREPLLLQRERWPRHDLRRRGQPSASAHLSWRCLVNICIPQSVVGLCHLPTTCAKQPGNLASSRHPAVIHLDFF</sequence>
<organism evidence="1 2">
    <name type="scientific">Dermacentor silvarum</name>
    <name type="common">Tick</name>
    <dbReference type="NCBI Taxonomy" id="543639"/>
    <lineage>
        <taxon>Eukaryota</taxon>
        <taxon>Metazoa</taxon>
        <taxon>Ecdysozoa</taxon>
        <taxon>Arthropoda</taxon>
        <taxon>Chelicerata</taxon>
        <taxon>Arachnida</taxon>
        <taxon>Acari</taxon>
        <taxon>Parasitiformes</taxon>
        <taxon>Ixodida</taxon>
        <taxon>Ixodoidea</taxon>
        <taxon>Ixodidae</taxon>
        <taxon>Rhipicephalinae</taxon>
        <taxon>Dermacentor</taxon>
    </lineage>
</organism>
<evidence type="ECO:0000313" key="2">
    <source>
        <dbReference type="Proteomes" id="UP000821865"/>
    </source>
</evidence>
<protein>
    <submittedName>
        <fullName evidence="1">Uncharacterized protein</fullName>
    </submittedName>
</protein>
<dbReference type="EMBL" id="CM023479">
    <property type="protein sequence ID" value="KAH7974553.1"/>
    <property type="molecule type" value="Genomic_DNA"/>
</dbReference>
<dbReference type="Proteomes" id="UP000821865">
    <property type="component" value="Chromosome 10"/>
</dbReference>